<dbReference type="InterPro" id="IPR050964">
    <property type="entry name" value="Striated_Muscle_Regulatory"/>
</dbReference>
<evidence type="ECO:0000259" key="2">
    <source>
        <dbReference type="PROSITE" id="PS50835"/>
    </source>
</evidence>
<dbReference type="SMART" id="SM00409">
    <property type="entry name" value="IG"/>
    <property type="match status" value="4"/>
</dbReference>
<dbReference type="Gene3D" id="2.60.40.10">
    <property type="entry name" value="Immunoglobulins"/>
    <property type="match status" value="4"/>
</dbReference>
<dbReference type="PANTHER" id="PTHR13817:SF166">
    <property type="entry name" value="NEURONAL IGCAM-RELATED"/>
    <property type="match status" value="1"/>
</dbReference>
<proteinExistence type="predicted"/>
<name>A0ABV0NQN9_9TELE</name>
<dbReference type="Proteomes" id="UP001476798">
    <property type="component" value="Unassembled WGS sequence"/>
</dbReference>
<dbReference type="EMBL" id="JAHRIO010049977">
    <property type="protein sequence ID" value="MEQ2173688.1"/>
    <property type="molecule type" value="Genomic_DNA"/>
</dbReference>
<dbReference type="SMART" id="SM00408">
    <property type="entry name" value="IGc2"/>
    <property type="match status" value="4"/>
</dbReference>
<dbReference type="InterPro" id="IPR003598">
    <property type="entry name" value="Ig_sub2"/>
</dbReference>
<evidence type="ECO:0000313" key="3">
    <source>
        <dbReference type="EMBL" id="MEQ2173688.1"/>
    </source>
</evidence>
<feature type="domain" description="Ig-like" evidence="2">
    <location>
        <begin position="1"/>
        <end position="70"/>
    </location>
</feature>
<evidence type="ECO:0000313" key="4">
    <source>
        <dbReference type="Proteomes" id="UP001476798"/>
    </source>
</evidence>
<comment type="caution">
    <text evidence="3">The sequence shown here is derived from an EMBL/GenBank/DDBJ whole genome shotgun (WGS) entry which is preliminary data.</text>
</comment>
<dbReference type="PANTHER" id="PTHR13817">
    <property type="entry name" value="TITIN"/>
    <property type="match status" value="1"/>
</dbReference>
<dbReference type="InterPro" id="IPR007110">
    <property type="entry name" value="Ig-like_dom"/>
</dbReference>
<dbReference type="InterPro" id="IPR003599">
    <property type="entry name" value="Ig_sub"/>
</dbReference>
<dbReference type="CDD" id="cd00096">
    <property type="entry name" value="Ig"/>
    <property type="match status" value="1"/>
</dbReference>
<keyword evidence="4" id="KW-1185">Reference proteome</keyword>
<dbReference type="InterPro" id="IPR013098">
    <property type="entry name" value="Ig_I-set"/>
</dbReference>
<protein>
    <recommendedName>
        <fullName evidence="2">Ig-like domain-containing protein</fullName>
    </recommendedName>
</protein>
<dbReference type="SUPFAM" id="SSF48726">
    <property type="entry name" value="Immunoglobulin"/>
    <property type="match status" value="4"/>
</dbReference>
<dbReference type="InterPro" id="IPR013783">
    <property type="entry name" value="Ig-like_fold"/>
</dbReference>
<accession>A0ABV0NQN9</accession>
<evidence type="ECO:0000256" key="1">
    <source>
        <dbReference type="ARBA" id="ARBA00022737"/>
    </source>
</evidence>
<dbReference type="InterPro" id="IPR036179">
    <property type="entry name" value="Ig-like_dom_sf"/>
</dbReference>
<organism evidence="3 4">
    <name type="scientific">Goodea atripinnis</name>
    <dbReference type="NCBI Taxonomy" id="208336"/>
    <lineage>
        <taxon>Eukaryota</taxon>
        <taxon>Metazoa</taxon>
        <taxon>Chordata</taxon>
        <taxon>Craniata</taxon>
        <taxon>Vertebrata</taxon>
        <taxon>Euteleostomi</taxon>
        <taxon>Actinopterygii</taxon>
        <taxon>Neopterygii</taxon>
        <taxon>Teleostei</taxon>
        <taxon>Neoteleostei</taxon>
        <taxon>Acanthomorphata</taxon>
        <taxon>Ovalentaria</taxon>
        <taxon>Atherinomorphae</taxon>
        <taxon>Cyprinodontiformes</taxon>
        <taxon>Goodeidae</taxon>
        <taxon>Goodea</taxon>
    </lineage>
</organism>
<gene>
    <name evidence="3" type="ORF">GOODEAATRI_000004</name>
</gene>
<dbReference type="PROSITE" id="PS50835">
    <property type="entry name" value="IG_LIKE"/>
    <property type="match status" value="4"/>
</dbReference>
<reference evidence="3 4" key="1">
    <citation type="submission" date="2021-06" db="EMBL/GenBank/DDBJ databases">
        <authorList>
            <person name="Palmer J.M."/>
        </authorList>
    </citation>
    <scope>NUCLEOTIDE SEQUENCE [LARGE SCALE GENOMIC DNA]</scope>
    <source>
        <strain evidence="3 4">GA_2019</strain>
        <tissue evidence="3">Muscle</tissue>
    </source>
</reference>
<sequence>MECKATGSSPLTISWFHNGQEIKSGPYYDISSTDNNCKLRVSTVGMSDSGKYTCKAVNAAGASETSALFNVTEPPSFVETPEAKETLPGKNVTFSAKVKGSAPLQVKWFRGAKEMQHGRGCEILMKGDVASLVLHRVDKSHDGEYICEVTNNAGKESCPLHLFVKEPVHFVKKLRDISSEKGKPLRLEVTFSGTPRVNVTWKKDGKLIGASYEYTVTTTETSCILEVLNSDRMETAGKYSCEVDNGVGSDRCDAHVSILERPYFIDWMEPVEVTMGDAVTLKCRIAGTPDISVAWFKAGGKLRKSPICSMDLSDGVATLKLIKTTKSDDGEYTCKAENRVGSASASCSLTVKGDARISFFPTDKSC</sequence>
<feature type="domain" description="Ig-like" evidence="2">
    <location>
        <begin position="167"/>
        <end position="257"/>
    </location>
</feature>
<dbReference type="Pfam" id="PF07679">
    <property type="entry name" value="I-set"/>
    <property type="match status" value="4"/>
</dbReference>
<keyword evidence="1" id="KW-0677">Repeat</keyword>
<feature type="domain" description="Ig-like" evidence="2">
    <location>
        <begin position="262"/>
        <end position="350"/>
    </location>
</feature>
<feature type="domain" description="Ig-like" evidence="2">
    <location>
        <begin position="75"/>
        <end position="152"/>
    </location>
</feature>